<keyword evidence="2" id="KW-0812">Transmembrane</keyword>
<accession>A0A644XRZ5</accession>
<evidence type="ECO:0000256" key="2">
    <source>
        <dbReference type="SAM" id="Phobius"/>
    </source>
</evidence>
<organism evidence="3">
    <name type="scientific">bioreactor metagenome</name>
    <dbReference type="NCBI Taxonomy" id="1076179"/>
    <lineage>
        <taxon>unclassified sequences</taxon>
        <taxon>metagenomes</taxon>
        <taxon>ecological metagenomes</taxon>
    </lineage>
</organism>
<protein>
    <submittedName>
        <fullName evidence="3">Uncharacterized protein</fullName>
    </submittedName>
</protein>
<sequence length="287" mass="33258">MKNQGEKGKSNVMMISVVALGILLLTSLLVMLLYINKTGKLGSENANLTNELYAANERIAELQAQNDYNIIRADSLTNRIASMESEHKDELEKKQRSITYLTASGNKKVQELNKEIERLEKTEFEYEKLQNRYDRLLAETLKKRDRINLLEDEISALKESIEQSRGLNAYNIVPITKWDRWICADRYNVDVARRVDQIAITLEIDGSPFSKLGKRDVYLNMIDPQGNLLYPQGEEFLYTLMKEINYDGKYVPVEFMIINTSKMTPGDYTIQIYIDKELVRESRMTFN</sequence>
<keyword evidence="2" id="KW-1133">Transmembrane helix</keyword>
<evidence type="ECO:0000313" key="3">
    <source>
        <dbReference type="EMBL" id="MPM18849.1"/>
    </source>
</evidence>
<proteinExistence type="predicted"/>
<gene>
    <name evidence="3" type="ORF">SDC9_65266</name>
</gene>
<name>A0A644XRZ5_9ZZZZ</name>
<reference evidence="3" key="1">
    <citation type="submission" date="2019-08" db="EMBL/GenBank/DDBJ databases">
        <authorList>
            <person name="Kucharzyk K."/>
            <person name="Murdoch R.W."/>
            <person name="Higgins S."/>
            <person name="Loffler F."/>
        </authorList>
    </citation>
    <scope>NUCLEOTIDE SEQUENCE</scope>
</reference>
<keyword evidence="1" id="KW-0175">Coiled coil</keyword>
<dbReference type="EMBL" id="VSSQ01003062">
    <property type="protein sequence ID" value="MPM18849.1"/>
    <property type="molecule type" value="Genomic_DNA"/>
</dbReference>
<evidence type="ECO:0000256" key="1">
    <source>
        <dbReference type="SAM" id="Coils"/>
    </source>
</evidence>
<feature type="transmembrane region" description="Helical" evidence="2">
    <location>
        <begin position="12"/>
        <end position="35"/>
    </location>
</feature>
<keyword evidence="2" id="KW-0472">Membrane</keyword>
<comment type="caution">
    <text evidence="3">The sequence shown here is derived from an EMBL/GenBank/DDBJ whole genome shotgun (WGS) entry which is preliminary data.</text>
</comment>
<feature type="coiled-coil region" evidence="1">
    <location>
        <begin position="45"/>
        <end position="167"/>
    </location>
</feature>
<dbReference type="AlphaFoldDB" id="A0A644XRZ5"/>